<proteinExistence type="inferred from homology"/>
<dbReference type="InterPro" id="IPR013148">
    <property type="entry name" value="Glyco_hydro_32_N"/>
</dbReference>
<reference evidence="6" key="1">
    <citation type="submission" date="2022-03" db="EMBL/GenBank/DDBJ databases">
        <authorList>
            <person name="Martin H S."/>
        </authorList>
    </citation>
    <scope>NUCLEOTIDE SEQUENCE</scope>
</reference>
<dbReference type="PANTHER" id="PTHR43101">
    <property type="entry name" value="BETA-FRUCTOSIDASE"/>
    <property type="match status" value="1"/>
</dbReference>
<evidence type="ECO:0000256" key="1">
    <source>
        <dbReference type="ARBA" id="ARBA00009902"/>
    </source>
</evidence>
<dbReference type="EMBL" id="OW152815">
    <property type="protein sequence ID" value="CAH2063787.1"/>
    <property type="molecule type" value="Genomic_DNA"/>
</dbReference>
<organism evidence="6 7">
    <name type="scientific">Iphiclides podalirius</name>
    <name type="common">scarce swallowtail</name>
    <dbReference type="NCBI Taxonomy" id="110791"/>
    <lineage>
        <taxon>Eukaryota</taxon>
        <taxon>Metazoa</taxon>
        <taxon>Ecdysozoa</taxon>
        <taxon>Arthropoda</taxon>
        <taxon>Hexapoda</taxon>
        <taxon>Insecta</taxon>
        <taxon>Pterygota</taxon>
        <taxon>Neoptera</taxon>
        <taxon>Endopterygota</taxon>
        <taxon>Lepidoptera</taxon>
        <taxon>Glossata</taxon>
        <taxon>Ditrysia</taxon>
        <taxon>Papilionoidea</taxon>
        <taxon>Papilionidae</taxon>
        <taxon>Papilioninae</taxon>
        <taxon>Iphiclides</taxon>
    </lineage>
</organism>
<feature type="signal peptide" evidence="4">
    <location>
        <begin position="1"/>
        <end position="25"/>
    </location>
</feature>
<evidence type="ECO:0000313" key="6">
    <source>
        <dbReference type="EMBL" id="CAH2063787.1"/>
    </source>
</evidence>
<evidence type="ECO:0000256" key="3">
    <source>
        <dbReference type="ARBA" id="ARBA00023295"/>
    </source>
</evidence>
<protein>
    <recommendedName>
        <fullName evidence="5">Glycosyl hydrolase family 32 N-terminal domain-containing protein</fullName>
    </recommendedName>
</protein>
<keyword evidence="4" id="KW-0732">Signal</keyword>
<feature type="chain" id="PRO_5045430613" description="Glycosyl hydrolase family 32 N-terminal domain-containing protein" evidence="4">
    <location>
        <begin position="26"/>
        <end position="198"/>
    </location>
</feature>
<gene>
    <name evidence="6" type="ORF">IPOD504_LOCUS12676</name>
</gene>
<evidence type="ECO:0000256" key="2">
    <source>
        <dbReference type="ARBA" id="ARBA00022801"/>
    </source>
</evidence>
<dbReference type="InterPro" id="IPR018053">
    <property type="entry name" value="Glyco_hydro_32_AS"/>
</dbReference>
<feature type="non-terminal residue" evidence="6">
    <location>
        <position position="198"/>
    </location>
</feature>
<dbReference type="InterPro" id="IPR051214">
    <property type="entry name" value="GH32_Enzymes"/>
</dbReference>
<keyword evidence="2" id="KW-0378">Hydrolase</keyword>
<keyword evidence="7" id="KW-1185">Reference proteome</keyword>
<dbReference type="PROSITE" id="PS00609">
    <property type="entry name" value="GLYCOSYL_HYDROL_F32"/>
    <property type="match status" value="1"/>
</dbReference>
<sequence length="198" mass="23083">MTFARRCGVVSLMLYFISWLQFSVCGRSLTSCWPWNKKHFAKQCQHARSSVTASVNDRYYPRYHLAPTHGWMNDPNGFSVFNGEYHLYYQYNPNSSLEPGIAHWGHAKSKDMFHWEHLPIAMYPDEWYDKTGVFSGSAIVEDDKIYLFYTGNVNFPGQTPDHMQHQVLAKSLLLEDVLYTLERHEPVQSLQLKINLAK</sequence>
<dbReference type="PANTHER" id="PTHR43101:SF1">
    <property type="entry name" value="BETA-FRUCTOSIDASE"/>
    <property type="match status" value="1"/>
</dbReference>
<dbReference type="Gene3D" id="2.115.10.20">
    <property type="entry name" value="Glycosyl hydrolase domain, family 43"/>
    <property type="match status" value="1"/>
</dbReference>
<dbReference type="Proteomes" id="UP000837857">
    <property type="component" value="Chromosome 3"/>
</dbReference>
<dbReference type="SUPFAM" id="SSF75005">
    <property type="entry name" value="Arabinanase/levansucrase/invertase"/>
    <property type="match status" value="1"/>
</dbReference>
<evidence type="ECO:0000313" key="7">
    <source>
        <dbReference type="Proteomes" id="UP000837857"/>
    </source>
</evidence>
<accession>A0ABN8ISY1</accession>
<feature type="domain" description="Glycosyl hydrolase family 32 N-terminal" evidence="5">
    <location>
        <begin position="64"/>
        <end position="172"/>
    </location>
</feature>
<comment type="similarity">
    <text evidence="1">Belongs to the glycosyl hydrolase 32 family.</text>
</comment>
<name>A0ABN8ISY1_9NEOP</name>
<evidence type="ECO:0000256" key="4">
    <source>
        <dbReference type="SAM" id="SignalP"/>
    </source>
</evidence>
<keyword evidence="3" id="KW-0326">Glycosidase</keyword>
<dbReference type="Pfam" id="PF00251">
    <property type="entry name" value="Glyco_hydro_32N"/>
    <property type="match status" value="1"/>
</dbReference>
<evidence type="ECO:0000259" key="5">
    <source>
        <dbReference type="Pfam" id="PF00251"/>
    </source>
</evidence>
<dbReference type="InterPro" id="IPR023296">
    <property type="entry name" value="Glyco_hydro_beta-prop_sf"/>
</dbReference>